<proteinExistence type="predicted"/>
<evidence type="ECO:0000256" key="4">
    <source>
        <dbReference type="PROSITE-ProRule" id="PRU00027"/>
    </source>
</evidence>
<accession>A0A2N9EYI9</accession>
<evidence type="ECO:0000313" key="6">
    <source>
        <dbReference type="EMBL" id="SPC79624.1"/>
    </source>
</evidence>
<keyword evidence="3" id="KW-0862">Zinc</keyword>
<evidence type="ECO:0000256" key="2">
    <source>
        <dbReference type="ARBA" id="ARBA00022771"/>
    </source>
</evidence>
<evidence type="ECO:0000259" key="5">
    <source>
        <dbReference type="PROSITE" id="PS50808"/>
    </source>
</evidence>
<dbReference type="SUPFAM" id="SSF53098">
    <property type="entry name" value="Ribonuclease H-like"/>
    <property type="match status" value="1"/>
</dbReference>
<organism evidence="6">
    <name type="scientific">Fagus sylvatica</name>
    <name type="common">Beechnut</name>
    <dbReference type="NCBI Taxonomy" id="28930"/>
    <lineage>
        <taxon>Eukaryota</taxon>
        <taxon>Viridiplantae</taxon>
        <taxon>Streptophyta</taxon>
        <taxon>Embryophyta</taxon>
        <taxon>Tracheophyta</taxon>
        <taxon>Spermatophyta</taxon>
        <taxon>Magnoliopsida</taxon>
        <taxon>eudicotyledons</taxon>
        <taxon>Gunneridae</taxon>
        <taxon>Pentapetalae</taxon>
        <taxon>rosids</taxon>
        <taxon>fabids</taxon>
        <taxon>Fagales</taxon>
        <taxon>Fagaceae</taxon>
        <taxon>Fagus</taxon>
    </lineage>
</organism>
<dbReference type="EMBL" id="OIVN01000402">
    <property type="protein sequence ID" value="SPC79624.1"/>
    <property type="molecule type" value="Genomic_DNA"/>
</dbReference>
<dbReference type="PROSITE" id="PS50808">
    <property type="entry name" value="ZF_BED"/>
    <property type="match status" value="1"/>
</dbReference>
<dbReference type="GO" id="GO:0008270">
    <property type="term" value="F:zinc ion binding"/>
    <property type="evidence" value="ECO:0007669"/>
    <property type="project" value="UniProtKB-KW"/>
</dbReference>
<dbReference type="PANTHER" id="PTHR32166:SF122">
    <property type="entry name" value="OS09G0499600 PROTEIN"/>
    <property type="match status" value="1"/>
</dbReference>
<dbReference type="InterPro" id="IPR012337">
    <property type="entry name" value="RNaseH-like_sf"/>
</dbReference>
<dbReference type="GO" id="GO:0003677">
    <property type="term" value="F:DNA binding"/>
    <property type="evidence" value="ECO:0007669"/>
    <property type="project" value="InterPro"/>
</dbReference>
<dbReference type="InterPro" id="IPR003656">
    <property type="entry name" value="Znf_BED"/>
</dbReference>
<dbReference type="PANTHER" id="PTHR32166">
    <property type="entry name" value="OSJNBA0013A04.12 PROTEIN"/>
    <property type="match status" value="1"/>
</dbReference>
<dbReference type="Pfam" id="PF02892">
    <property type="entry name" value="zf-BED"/>
    <property type="match status" value="1"/>
</dbReference>
<dbReference type="InterPro" id="IPR007021">
    <property type="entry name" value="DUF659"/>
</dbReference>
<evidence type="ECO:0000256" key="3">
    <source>
        <dbReference type="ARBA" id="ARBA00022833"/>
    </source>
</evidence>
<feature type="domain" description="BED-type" evidence="5">
    <location>
        <begin position="18"/>
        <end position="75"/>
    </location>
</feature>
<keyword evidence="2 4" id="KW-0863">Zinc-finger</keyword>
<sequence length="516" mass="58697">MADNSSTIGFSAASTPARSENPAWAHACVVPEAKNNTICLYCNKLIKGGGITRLKYHLAGIRGQVKQCKSTPDDIKWQMKQMIEDLKKSKEMKRKINAEIASPYGDPIDVNEEEEVEGGDVVARNVSQSIGKRAKGKGVQTTSGKKGPKIQNYFALRVTPRAQPFIKNALASKAIVDKAKMAWSKWWFDSNISFNVANSVYYQPAIDAIASIRPGFKGPTYHELRGPLLRSNVREVNDFMLDIKSDWKEYGCSVMSDGWTNQKQQSIMNFLVFCPRGIIFLKSLDTLGLRKDAETLFGIFDTVVQEIGVEYIMQFITDNDVSYKAARKKLMMKYHALFWSACATHCLELMLENIADKRYFPIVDNTVRKAKHVTKFIYNRGWVLELMRKEYTNDGDEKPAMGYLYEAMDRAKEEIKVRMKHKVSFGCMAKELGLFYEDDLNWDNLNAPIAPMNVEDDDEVIVLNEDIEDDDRVVKENQRRVVARSFDTSYDSPADGFNPYGVDDDDIFDFGEFDKE</sequence>
<dbReference type="AlphaFoldDB" id="A0A2N9EYI9"/>
<protein>
    <recommendedName>
        <fullName evidence="5">BED-type domain-containing protein</fullName>
    </recommendedName>
</protein>
<gene>
    <name evidence="6" type="ORF">FSB_LOCUS7506</name>
</gene>
<evidence type="ECO:0000256" key="1">
    <source>
        <dbReference type="ARBA" id="ARBA00022723"/>
    </source>
</evidence>
<keyword evidence="1" id="KW-0479">Metal-binding</keyword>
<reference evidence="6" key="1">
    <citation type="submission" date="2018-02" db="EMBL/GenBank/DDBJ databases">
        <authorList>
            <person name="Cohen D.B."/>
            <person name="Kent A.D."/>
        </authorList>
    </citation>
    <scope>NUCLEOTIDE SEQUENCE</scope>
</reference>
<name>A0A2N9EYI9_FAGSY</name>
<dbReference type="Pfam" id="PF04937">
    <property type="entry name" value="DUF659"/>
    <property type="match status" value="1"/>
</dbReference>